<dbReference type="PANTHER" id="PTHR42850">
    <property type="entry name" value="METALLOPHOSPHOESTERASE"/>
    <property type="match status" value="1"/>
</dbReference>
<dbReference type="SUPFAM" id="SSF56300">
    <property type="entry name" value="Metallo-dependent phosphatases"/>
    <property type="match status" value="1"/>
</dbReference>
<reference evidence="2 3" key="1">
    <citation type="submission" date="2020-08" db="EMBL/GenBank/DDBJ databases">
        <title>Genomic Encyclopedia of Type Strains, Phase IV (KMG-IV): sequencing the most valuable type-strain genomes for metagenomic binning, comparative biology and taxonomic classification.</title>
        <authorList>
            <person name="Goeker M."/>
        </authorList>
    </citation>
    <scope>NUCLEOTIDE SEQUENCE [LARGE SCALE GENOMIC DNA]</scope>
    <source>
        <strain evidence="2 3">DSM 21458</strain>
    </source>
</reference>
<dbReference type="AlphaFoldDB" id="A0A841I357"/>
<dbReference type="Pfam" id="PF00149">
    <property type="entry name" value="Metallophos"/>
    <property type="match status" value="1"/>
</dbReference>
<evidence type="ECO:0000313" key="2">
    <source>
        <dbReference type="EMBL" id="MBB6099486.1"/>
    </source>
</evidence>
<evidence type="ECO:0000313" key="3">
    <source>
        <dbReference type="Proteomes" id="UP000569951"/>
    </source>
</evidence>
<name>A0A841I357_9DEIO</name>
<comment type="caution">
    <text evidence="2">The sequence shown here is derived from an EMBL/GenBank/DDBJ whole genome shotgun (WGS) entry which is preliminary data.</text>
</comment>
<dbReference type="GO" id="GO:0004722">
    <property type="term" value="F:protein serine/threonine phosphatase activity"/>
    <property type="evidence" value="ECO:0007669"/>
    <property type="project" value="UniProtKB-EC"/>
</dbReference>
<dbReference type="RefSeq" id="WP_183988239.1">
    <property type="nucleotide sequence ID" value="NZ_JACHHG010000012.1"/>
</dbReference>
<dbReference type="InterPro" id="IPR050126">
    <property type="entry name" value="Ap4A_hydrolase"/>
</dbReference>
<dbReference type="Proteomes" id="UP000569951">
    <property type="component" value="Unassembled WGS sequence"/>
</dbReference>
<dbReference type="GO" id="GO:0110154">
    <property type="term" value="P:RNA decapping"/>
    <property type="evidence" value="ECO:0007669"/>
    <property type="project" value="TreeGrafter"/>
</dbReference>
<proteinExistence type="predicted"/>
<dbReference type="GO" id="GO:0005737">
    <property type="term" value="C:cytoplasm"/>
    <property type="evidence" value="ECO:0007669"/>
    <property type="project" value="TreeGrafter"/>
</dbReference>
<dbReference type="Gene3D" id="3.60.21.10">
    <property type="match status" value="1"/>
</dbReference>
<dbReference type="GO" id="GO:0008803">
    <property type="term" value="F:bis(5'-nucleosyl)-tetraphosphatase (symmetrical) activity"/>
    <property type="evidence" value="ECO:0007669"/>
    <property type="project" value="TreeGrafter"/>
</dbReference>
<feature type="domain" description="Calcineurin-like phosphoesterase" evidence="1">
    <location>
        <begin position="9"/>
        <end position="200"/>
    </location>
</feature>
<keyword evidence="3" id="KW-1185">Reference proteome</keyword>
<gene>
    <name evidence="2" type="ORF">HNR42_002936</name>
</gene>
<dbReference type="PANTHER" id="PTHR42850:SF4">
    <property type="entry name" value="ZINC-DEPENDENT ENDOPOLYPHOSPHATASE"/>
    <property type="match status" value="1"/>
</dbReference>
<keyword evidence="2" id="KW-0378">Hydrolase</keyword>
<dbReference type="EC" id="3.1.3.16" evidence="2"/>
<protein>
    <submittedName>
        <fullName evidence="2">Serine/threonine protein phosphatase 1</fullName>
        <ecNumber evidence="2">3.1.3.16</ecNumber>
    </submittedName>
</protein>
<dbReference type="InterPro" id="IPR029052">
    <property type="entry name" value="Metallo-depent_PP-like"/>
</dbReference>
<accession>A0A841I357</accession>
<organism evidence="2 3">
    <name type="scientific">Deinobacterium chartae</name>
    <dbReference type="NCBI Taxonomy" id="521158"/>
    <lineage>
        <taxon>Bacteria</taxon>
        <taxon>Thermotogati</taxon>
        <taxon>Deinococcota</taxon>
        <taxon>Deinococci</taxon>
        <taxon>Deinococcales</taxon>
        <taxon>Deinococcaceae</taxon>
        <taxon>Deinobacterium</taxon>
    </lineage>
</organism>
<evidence type="ECO:0000259" key="1">
    <source>
        <dbReference type="Pfam" id="PF00149"/>
    </source>
</evidence>
<dbReference type="EMBL" id="JACHHG010000012">
    <property type="protein sequence ID" value="MBB6099486.1"/>
    <property type="molecule type" value="Genomic_DNA"/>
</dbReference>
<dbReference type="InterPro" id="IPR004843">
    <property type="entry name" value="Calcineurin-like_PHP"/>
</dbReference>
<sequence length="275" mass="29899">MEATSPVVSLPDLHGRDDLLRLALDYYSPDTHFVSLGDVIDRGPGGLEAVRRLMELEAQGRATLLRGNHEALALMPLELYGHYQRSGNLEAYREALTAFGRWLSAGGEAVVQEYGGFGVENYPPELEAYLRSTRIAAYVDAHGVHAQVPEGPSVLCTHAAPPVAFGPYSAEDAALWLRPKDGPFPLPGGVVLSVHGHTPVAEPSRIGDHLYTDLYAVRSGTLCCVRLDDVPARLSEGRPLEVTLLGYPTASVRFRHERLARLGTPLPHRAVEVRG</sequence>